<dbReference type="AlphaFoldDB" id="A0AA88IG69"/>
<protein>
    <submittedName>
        <fullName evidence="2">Uncharacterized protein</fullName>
    </submittedName>
</protein>
<organism evidence="2 3">
    <name type="scientific">Artemia franciscana</name>
    <name type="common">Brine shrimp</name>
    <name type="synonym">Artemia sanfranciscana</name>
    <dbReference type="NCBI Taxonomy" id="6661"/>
    <lineage>
        <taxon>Eukaryota</taxon>
        <taxon>Metazoa</taxon>
        <taxon>Ecdysozoa</taxon>
        <taxon>Arthropoda</taxon>
        <taxon>Crustacea</taxon>
        <taxon>Branchiopoda</taxon>
        <taxon>Anostraca</taxon>
        <taxon>Artemiidae</taxon>
        <taxon>Artemia</taxon>
    </lineage>
</organism>
<evidence type="ECO:0000256" key="1">
    <source>
        <dbReference type="SAM" id="MobiDB-lite"/>
    </source>
</evidence>
<sequence length="308" mass="34920">MTKCIGQGYEKATSMSSLAGEIKCSYHLADRFHCLCNSAFEQTIANVLSSLNEVMVPQIEQVGNKTPRGTTTPVAGLLEPQFWRDTPQDEEHRQSSDPTDNSSSFLDHPKILQYPVQVTANGKLEQSLNDSYYEKHPWLKHFGGTSTLPGQRYGSRPFIDVGVTRWKDTSNVLEQHTRSDCHKYSAVPWTKFKAIKTMEMQPIVSVLMTDRNKEIKENREHVNALLKVTPLLGQLGTAFRGHGKTKSLANKGNFVKTCNLLTEYSPMHFKKLQRRNTRHQLFIEAQKATKLPVRELERSAATQQSHGY</sequence>
<evidence type="ECO:0000313" key="3">
    <source>
        <dbReference type="Proteomes" id="UP001187531"/>
    </source>
</evidence>
<proteinExistence type="predicted"/>
<accession>A0AA88IG69</accession>
<feature type="compositionally biased region" description="Polar residues" evidence="1">
    <location>
        <begin position="96"/>
        <end position="105"/>
    </location>
</feature>
<feature type="region of interest" description="Disordered" evidence="1">
    <location>
        <begin position="86"/>
        <end position="107"/>
    </location>
</feature>
<name>A0AA88IG69_ARTSF</name>
<comment type="caution">
    <text evidence="2">The sequence shown here is derived from an EMBL/GenBank/DDBJ whole genome shotgun (WGS) entry which is preliminary data.</text>
</comment>
<dbReference type="Proteomes" id="UP001187531">
    <property type="component" value="Unassembled WGS sequence"/>
</dbReference>
<feature type="compositionally biased region" description="Basic and acidic residues" evidence="1">
    <location>
        <begin position="86"/>
        <end position="95"/>
    </location>
</feature>
<reference evidence="2" key="1">
    <citation type="submission" date="2023-07" db="EMBL/GenBank/DDBJ databases">
        <title>Chromosome-level genome assembly of Artemia franciscana.</title>
        <authorList>
            <person name="Jo E."/>
        </authorList>
    </citation>
    <scope>NUCLEOTIDE SEQUENCE</scope>
    <source>
        <tissue evidence="2">Whole body</tissue>
    </source>
</reference>
<dbReference type="EMBL" id="JAVRJZ010000001">
    <property type="protein sequence ID" value="KAK2728105.1"/>
    <property type="molecule type" value="Genomic_DNA"/>
</dbReference>
<gene>
    <name evidence="2" type="ORF">QYM36_008551</name>
</gene>
<evidence type="ECO:0000313" key="2">
    <source>
        <dbReference type="EMBL" id="KAK2728105.1"/>
    </source>
</evidence>
<keyword evidence="3" id="KW-1185">Reference proteome</keyword>